<dbReference type="PROSITE" id="PS51819">
    <property type="entry name" value="VOC"/>
    <property type="match status" value="1"/>
</dbReference>
<dbReference type="OrthoDB" id="3049838at2759"/>
<dbReference type="PANTHER" id="PTHR35006:SF2">
    <property type="entry name" value="GLYOXALASE FAMILY PROTEIN (AFU_ORTHOLOGUE AFUA_5G14830)"/>
    <property type="match status" value="1"/>
</dbReference>
<dbReference type="CDD" id="cd09917">
    <property type="entry name" value="F-box_SF"/>
    <property type="match status" value="1"/>
</dbReference>
<feature type="domain" description="VOC" evidence="2">
    <location>
        <begin position="475"/>
        <end position="609"/>
    </location>
</feature>
<dbReference type="InterPro" id="IPR037523">
    <property type="entry name" value="VOC_core"/>
</dbReference>
<keyword evidence="4" id="KW-1185">Reference proteome</keyword>
<evidence type="ECO:0000313" key="3">
    <source>
        <dbReference type="EMBL" id="PPR05517.1"/>
    </source>
</evidence>
<name>A0A409YR80_9AGAR</name>
<dbReference type="InterPro" id="IPR029068">
    <property type="entry name" value="Glyas_Bleomycin-R_OHBP_Dase"/>
</dbReference>
<dbReference type="Pfam" id="PF00903">
    <property type="entry name" value="Glyoxalase"/>
    <property type="match status" value="1"/>
</dbReference>
<feature type="transmembrane region" description="Helical" evidence="1">
    <location>
        <begin position="618"/>
        <end position="641"/>
    </location>
</feature>
<evidence type="ECO:0000256" key="1">
    <source>
        <dbReference type="SAM" id="Phobius"/>
    </source>
</evidence>
<comment type="caution">
    <text evidence="3">The sequence shown here is derived from an EMBL/GenBank/DDBJ whole genome shotgun (WGS) entry which is preliminary data.</text>
</comment>
<dbReference type="InterPro" id="IPR036047">
    <property type="entry name" value="F-box-like_dom_sf"/>
</dbReference>
<organism evidence="3 4">
    <name type="scientific">Gymnopilus dilepis</name>
    <dbReference type="NCBI Taxonomy" id="231916"/>
    <lineage>
        <taxon>Eukaryota</taxon>
        <taxon>Fungi</taxon>
        <taxon>Dikarya</taxon>
        <taxon>Basidiomycota</taxon>
        <taxon>Agaricomycotina</taxon>
        <taxon>Agaricomycetes</taxon>
        <taxon>Agaricomycetidae</taxon>
        <taxon>Agaricales</taxon>
        <taxon>Agaricineae</taxon>
        <taxon>Hymenogastraceae</taxon>
        <taxon>Gymnopilus</taxon>
    </lineage>
</organism>
<dbReference type="PANTHER" id="PTHR35006">
    <property type="entry name" value="GLYOXALASE FAMILY PROTEIN (AFU_ORTHOLOGUE AFUA_5G14830)"/>
    <property type="match status" value="1"/>
</dbReference>
<proteinExistence type="predicted"/>
<dbReference type="Proteomes" id="UP000284706">
    <property type="component" value="Unassembled WGS sequence"/>
</dbReference>
<dbReference type="InParanoid" id="A0A409YR80"/>
<reference evidence="3 4" key="1">
    <citation type="journal article" date="2018" name="Evol. Lett.">
        <title>Horizontal gene cluster transfer increased hallucinogenic mushroom diversity.</title>
        <authorList>
            <person name="Reynolds H.T."/>
            <person name="Vijayakumar V."/>
            <person name="Gluck-Thaler E."/>
            <person name="Korotkin H.B."/>
            <person name="Matheny P.B."/>
            <person name="Slot J.C."/>
        </authorList>
    </citation>
    <scope>NUCLEOTIDE SEQUENCE [LARGE SCALE GENOMIC DNA]</scope>
    <source>
        <strain evidence="3 4">SRW20</strain>
    </source>
</reference>
<dbReference type="AlphaFoldDB" id="A0A409YR80"/>
<keyword evidence="1" id="KW-0812">Transmembrane</keyword>
<evidence type="ECO:0000259" key="2">
    <source>
        <dbReference type="PROSITE" id="PS51819"/>
    </source>
</evidence>
<protein>
    <recommendedName>
        <fullName evidence="2">VOC domain-containing protein</fullName>
    </recommendedName>
</protein>
<gene>
    <name evidence="3" type="ORF">CVT26_009001</name>
</gene>
<evidence type="ECO:0000313" key="4">
    <source>
        <dbReference type="Proteomes" id="UP000284706"/>
    </source>
</evidence>
<accession>A0A409YR80</accession>
<sequence length="647" mass="72732">MPTSDLPVELWLEILAYLPRTTIHKMIGVNRTLFELALNDMYEEVRFIADDKGMTKTFKQLQYAGIAQRVRHLFIRPAFLPGITENVSFESQSKKLHKRVASGVYSFKKLVAGPQTTSKGDPEMLPESVYDILEVAGKAVKLCGNLNEITLVLHDHALIPPFVSFLHSLWESDSVGPNLRKLTVDTTVVKIPVLLDPLQRFRNVLTNLDEFRLDLAPSRYKHLSEDWCSAGQSLVSFFNTFKGTITSFSFSSMVLDNLGELFEMLPRLPKLKRFEMLAIINVESLPRPEGFTGFISKHTSTLETFVFKPEARHISFYHSDDVYTLWLNETSLPTLEKFYAFNDLNFACLRTLEVGLRNLDANRGNNANMAFLPPLSHVAPTLTKLVLTGTFISPERLSQILDTASRHGGKIILEELSFTVRSLIPDLFDLLVKKLPFLKALTIKYEDICGYPMNKQPSRPRLTFDGAMYGRNKMPISHLAFSVKNLDEMREFYVAALKPLGYKIKVRFQEGKVLGFGTGPGPDFWLADYNARPETAPKSIPPEAQDLKRKTHIAFKASNRQQVRDFYTAALAAGGKDNGAPGLRPQYFATYYGAFVLDPEGRNVEAVCLKPGFLAEPWGVTGWLGVTSLLAAVVSGAYYAGFLERFV</sequence>
<keyword evidence="1" id="KW-1133">Transmembrane helix</keyword>
<dbReference type="EMBL" id="NHYE01000468">
    <property type="protein sequence ID" value="PPR05517.1"/>
    <property type="molecule type" value="Genomic_DNA"/>
</dbReference>
<dbReference type="InterPro" id="IPR004360">
    <property type="entry name" value="Glyas_Fos-R_dOase_dom"/>
</dbReference>
<dbReference type="SUPFAM" id="SSF81383">
    <property type="entry name" value="F-box domain"/>
    <property type="match status" value="1"/>
</dbReference>
<dbReference type="Gene3D" id="3.10.180.10">
    <property type="entry name" value="2,3-Dihydroxybiphenyl 1,2-Dioxygenase, domain 1"/>
    <property type="match status" value="1"/>
</dbReference>
<keyword evidence="1" id="KW-0472">Membrane</keyword>
<dbReference type="SUPFAM" id="SSF54593">
    <property type="entry name" value="Glyoxalase/Bleomycin resistance protein/Dihydroxybiphenyl dioxygenase"/>
    <property type="match status" value="1"/>
</dbReference>
<dbReference type="CDD" id="cd07262">
    <property type="entry name" value="VOC_like"/>
    <property type="match status" value="1"/>
</dbReference>